<evidence type="ECO:0000313" key="7">
    <source>
        <dbReference type="Proteomes" id="UP001596139"/>
    </source>
</evidence>
<dbReference type="Pfam" id="PF00550">
    <property type="entry name" value="PP-binding"/>
    <property type="match status" value="3"/>
</dbReference>
<dbReference type="EMBL" id="JBHSPX010000007">
    <property type="protein sequence ID" value="MFC6065412.1"/>
    <property type="molecule type" value="Genomic_DNA"/>
</dbReference>
<evidence type="ECO:0000313" key="6">
    <source>
        <dbReference type="EMBL" id="MFC6065412.1"/>
    </source>
</evidence>
<evidence type="ECO:0000256" key="3">
    <source>
        <dbReference type="ARBA" id="ARBA00022553"/>
    </source>
</evidence>
<dbReference type="Gene3D" id="3.30.300.30">
    <property type="match status" value="3"/>
</dbReference>
<evidence type="ECO:0000256" key="2">
    <source>
        <dbReference type="ARBA" id="ARBA00022450"/>
    </source>
</evidence>
<dbReference type="SUPFAM" id="SSF47336">
    <property type="entry name" value="ACP-like"/>
    <property type="match status" value="3"/>
</dbReference>
<dbReference type="CDD" id="cd12117">
    <property type="entry name" value="A_NRPS_Srf_like"/>
    <property type="match status" value="1"/>
</dbReference>
<dbReference type="InterPro" id="IPR025110">
    <property type="entry name" value="AMP-bd_C"/>
</dbReference>
<dbReference type="Gene3D" id="3.40.50.12780">
    <property type="entry name" value="N-terminal domain of ligase-like"/>
    <property type="match status" value="1"/>
</dbReference>
<comment type="caution">
    <text evidence="6">The sequence shown here is derived from an EMBL/GenBank/DDBJ whole genome shotgun (WGS) entry which is preliminary data.</text>
</comment>
<protein>
    <submittedName>
        <fullName evidence="6">Amino acid adenylation domain-containing protein</fullName>
    </submittedName>
</protein>
<dbReference type="CDD" id="cd05930">
    <property type="entry name" value="A_NRPS"/>
    <property type="match status" value="1"/>
</dbReference>
<proteinExistence type="predicted"/>
<feature type="region of interest" description="Disordered" evidence="4">
    <location>
        <begin position="538"/>
        <end position="565"/>
    </location>
</feature>
<feature type="compositionally biased region" description="Low complexity" evidence="4">
    <location>
        <begin position="551"/>
        <end position="565"/>
    </location>
</feature>
<dbReference type="InterPro" id="IPR020806">
    <property type="entry name" value="PKS_PP-bd"/>
</dbReference>
<dbReference type="PROSITE" id="PS00455">
    <property type="entry name" value="AMP_BINDING"/>
    <property type="match status" value="1"/>
</dbReference>
<name>A0ABW1MR28_9ACTN</name>
<dbReference type="RefSeq" id="WP_245659599.1">
    <property type="nucleotide sequence ID" value="NZ_JBHSPX010000007.1"/>
</dbReference>
<dbReference type="PROSITE" id="PS50075">
    <property type="entry name" value="CARRIER"/>
    <property type="match status" value="3"/>
</dbReference>
<dbReference type="Gene3D" id="3.40.50.980">
    <property type="match status" value="4"/>
</dbReference>
<dbReference type="SMART" id="SM00823">
    <property type="entry name" value="PKS_PP"/>
    <property type="match status" value="3"/>
</dbReference>
<dbReference type="InterPro" id="IPR006162">
    <property type="entry name" value="Ppantetheine_attach_site"/>
</dbReference>
<dbReference type="SUPFAM" id="SSF52777">
    <property type="entry name" value="CoA-dependent acyltransferases"/>
    <property type="match status" value="4"/>
</dbReference>
<dbReference type="Gene3D" id="1.10.1200.10">
    <property type="entry name" value="ACP-like"/>
    <property type="match status" value="2"/>
</dbReference>
<dbReference type="InterPro" id="IPR029058">
    <property type="entry name" value="AB_hydrolase_fold"/>
</dbReference>
<feature type="domain" description="Carrier" evidence="5">
    <location>
        <begin position="565"/>
        <end position="640"/>
    </location>
</feature>
<feature type="domain" description="Carrier" evidence="5">
    <location>
        <begin position="2702"/>
        <end position="2777"/>
    </location>
</feature>
<dbReference type="NCBIfam" id="TIGR01733">
    <property type="entry name" value="AA-adenyl-dom"/>
    <property type="match status" value="2"/>
</dbReference>
<evidence type="ECO:0000256" key="4">
    <source>
        <dbReference type="SAM" id="MobiDB-lite"/>
    </source>
</evidence>
<evidence type="ECO:0000259" key="5">
    <source>
        <dbReference type="PROSITE" id="PS50075"/>
    </source>
</evidence>
<dbReference type="Pfam" id="PF00501">
    <property type="entry name" value="AMP-binding"/>
    <property type="match status" value="3"/>
</dbReference>
<feature type="region of interest" description="Disordered" evidence="4">
    <location>
        <begin position="1716"/>
        <end position="1744"/>
    </location>
</feature>
<feature type="region of interest" description="Disordered" evidence="4">
    <location>
        <begin position="1"/>
        <end position="22"/>
    </location>
</feature>
<keyword evidence="7" id="KW-1185">Reference proteome</keyword>
<feature type="compositionally biased region" description="Basic and acidic residues" evidence="4">
    <location>
        <begin position="13"/>
        <end position="22"/>
    </location>
</feature>
<dbReference type="PANTHER" id="PTHR45527:SF1">
    <property type="entry name" value="FATTY ACID SYNTHASE"/>
    <property type="match status" value="1"/>
</dbReference>
<dbReference type="Gene3D" id="3.30.559.30">
    <property type="entry name" value="Nonribosomal peptide synthetase, condensation domain"/>
    <property type="match status" value="2"/>
</dbReference>
<dbReference type="PANTHER" id="PTHR45527">
    <property type="entry name" value="NONRIBOSOMAL PEPTIDE SYNTHETASE"/>
    <property type="match status" value="1"/>
</dbReference>
<gene>
    <name evidence="6" type="ORF">ACFP4F_23110</name>
</gene>
<dbReference type="Proteomes" id="UP001596139">
    <property type="component" value="Unassembled WGS sequence"/>
</dbReference>
<dbReference type="InterPro" id="IPR020845">
    <property type="entry name" value="AMP-binding_CS"/>
</dbReference>
<comment type="cofactor">
    <cofactor evidence="1">
        <name>pantetheine 4'-phosphate</name>
        <dbReference type="ChEBI" id="CHEBI:47942"/>
    </cofactor>
</comment>
<dbReference type="Gene3D" id="2.30.38.10">
    <property type="entry name" value="Luciferase, Domain 3"/>
    <property type="match status" value="2"/>
</dbReference>
<dbReference type="InterPro" id="IPR000873">
    <property type="entry name" value="AMP-dep_synth/lig_dom"/>
</dbReference>
<feature type="domain" description="Carrier" evidence="5">
    <location>
        <begin position="1644"/>
        <end position="1719"/>
    </location>
</feature>
<keyword evidence="3" id="KW-0597">Phosphoprotein</keyword>
<organism evidence="6 7">
    <name type="scientific">Streptomyces ochraceiscleroticus</name>
    <dbReference type="NCBI Taxonomy" id="47761"/>
    <lineage>
        <taxon>Bacteria</taxon>
        <taxon>Bacillati</taxon>
        <taxon>Actinomycetota</taxon>
        <taxon>Actinomycetes</taxon>
        <taxon>Kitasatosporales</taxon>
        <taxon>Streptomycetaceae</taxon>
        <taxon>Streptomyces</taxon>
    </lineage>
</organism>
<dbReference type="InterPro" id="IPR009081">
    <property type="entry name" value="PP-bd_ACP"/>
</dbReference>
<dbReference type="PROSITE" id="PS00012">
    <property type="entry name" value="PHOSPHOPANTETHEINE"/>
    <property type="match status" value="3"/>
</dbReference>
<reference evidence="7" key="1">
    <citation type="journal article" date="2019" name="Int. J. Syst. Evol. Microbiol.">
        <title>The Global Catalogue of Microorganisms (GCM) 10K type strain sequencing project: providing services to taxonomists for standard genome sequencing and annotation.</title>
        <authorList>
            <consortium name="The Broad Institute Genomics Platform"/>
            <consortium name="The Broad Institute Genome Sequencing Center for Infectious Disease"/>
            <person name="Wu L."/>
            <person name="Ma J."/>
        </authorList>
    </citation>
    <scope>NUCLEOTIDE SEQUENCE [LARGE SCALE GENOMIC DNA]</scope>
    <source>
        <strain evidence="7">CGMCC 1.15180</strain>
    </source>
</reference>
<dbReference type="CDD" id="cd19540">
    <property type="entry name" value="LCL_NRPS-like"/>
    <property type="match status" value="2"/>
</dbReference>
<dbReference type="SUPFAM" id="SSF56801">
    <property type="entry name" value="Acetyl-CoA synthetase-like"/>
    <property type="match status" value="3"/>
</dbReference>
<accession>A0ABW1MR28</accession>
<dbReference type="InterPro" id="IPR036736">
    <property type="entry name" value="ACP-like_sf"/>
</dbReference>
<dbReference type="InterPro" id="IPR010071">
    <property type="entry name" value="AA_adenyl_dom"/>
</dbReference>
<dbReference type="InterPro" id="IPR042099">
    <property type="entry name" value="ANL_N_sf"/>
</dbReference>
<sequence length="2793" mass="297404">MAGMAVRNFSPSERSEGSEGRTVRAGLLERLAGHAVRTPDRIAVTGSGVRWTYREFAAETDRLAGRLRGLGVTAGSTVAVYAQRTPALALALTAVAKAGAAFTVLDAAYPAERLRQYVAQARPSAWISCDPAGPPAGLVDGPVLDACAHEAREARGTSRSTAEPADVQDPARTAYLVFTSGTTGRPRAVRGTWEPVEHFLDWYATAFGLGPDDRFAVLSGLGHDPLLRDLFTPLWAGGTACFPDAEVREATKVAQWLADESVTVAHLTPGLADALADSAPAGGWPALRLTGFGGEAATWRLVDSWAAAAPQSRVLNMYGTTETPQAVSVLTARDPDGHRPFAPRDPDGHRPCAPRGAAVPIGPGIDGVELLVRAPDGTLTPAGEAAADGELVVRSRYLTHYLDQHESGFDSGSAAPEGRDAVRAYRTGDHVRPRSDGTLEYLGRLDDQLTVRGFRVEPAEVEAALRDFPGIVQAAVVCRDEVLTGHVVAAPGAAPQAGDVRDFVAARLPAHAVPARIALAAALPLTPNGKIDRAALAAGTDSEADSQTDSAAGSAANGPAAAGQAPRTAREEILCGLFAEVLGADRVHADDDFFALGGHSLKATRLINRIRRLLGVSIPVNAVFDAPTPAALAARLDDAGAGRPRLAPARRPERLPLSAAQRRLWFLHELEETGTSYNVALTLRLSGPLDRAALRAALADLTDRHEVLRTVYRQADGEPYQQVLPAHEVRPEVPVVSVAESGLDGEVTRVAQYRFDLAAEAPLRAVLFRVGEDRHVLLLLLHHIATDGGSLGPLSRDLSAAYAARLGGAAPDWRPLPVQYADYTLWQLATPEAVPGDTDDGHETPDAEPGNTHSVQETPDDGLRYWERRLAGLPEVLELPTDRPRPAVAAGRGGLVRFTLDDALHQRVTALARRMGTTVFMAVQAGMAALFTRLGAGTDIPIGTAVTGRGDEALDDLIGCFANTLCLRTDTSGDPTFRELLGRVRRDDLGDFAHQDVPLDRLVEHLNPGRSLAYHPLFQTMLTFQGSDRADFRLLGLTAEVSTVDKESAKVDLSFVFQERTGPDGAPAGLDGTLEYATDLFHPESARALADRLVRLLESATADPDRALSGLDILDPAERTRLLHEWNDTAHPVPQTTLPALFEAQAHRTPDAIAVEHDGTTLTYQELNERANRIARSLVTYGVGPERYAAVALPRSVDLVATLLAVGKAGGAYLPLDLSYPAERIAFMLGDIAPVAVVTTSALAGELPASAPRMVLDDPETAKSLTDLDAGNLTDADRTAPLTPAHAAFAIFTSGSTGRPKGVMVEHRSLVSYLAWACHAYDSVSGRALVHSPVSFDLTVTGLFAPLISGGTVRLVELDGNTPADAIPDGARPAFVKATPSHLPLLIELHENFSPSGQLVLGGESLMGEVLDEWRARHPGATVINEYGPTETTVGCTEYRIAPGDTVPAGVITIGRPVWNTRMYVLDARLQPVPAGVPGELYIAGDLVTRGYHGRPELTAARFVADPFGPPGARMYRSGDLARWNRSGLLEFISRVDHQVKVRGFRIELGEIESVLGAHPDIQQAAVVVREDQPGDKRIVAYAVPASPALTPDAVRSYAAERLPDYMVPAAVVLLPEFPLTANRKLDRAALPAPGAEPAMAGPAPRTPREEILCGLFADVLGLGRIGTDANFFDLGGHSLLATRLISRIRAAFDVDLSLRALFEAPTVAGMAAHLDSAERERATDGQQGSAAARPRLEPQPRPGLLPLSHAQQRLWFLSRLEGPTATYNIPLALRSSGALDVAALEAALGDVVERHESLRTVFPEVEGVPRQQITTGAPRLVVVELSESELDTSLAEAARHGFALDTEVPVRVTLFRTGPEQHVLLVLMHHIVADGWSTGPLLRDLSRAYAARIKGAAPEWEPLPVQYADYTLWQRQLLGTPDDPDGLLARQTAYWTERLAGLAEVTELPLDRPRPAAASHRGERIFFDLGQDTHRAITALTRETGTTVFMVLQAGLAALLSGMGAGTDIPIGTAVAGRQDEALDDLVGFFVNTLVLRTDTSGNPGFRELLERVRATDLEAYAHQDVPFERLVEVLNPVRSLAHHPLFQVMLVLQDGTAGPALPGLVTEAEDLSAGAAKFDLTVSVTEGEDGIAGSLGYAVDLFDRETAQSLADRLVRILDAAVAAPDRPLADLPVLPDDERRTLLHEWNDTRAPLPHGSLTDLFRDRAARTPDAPALRSGDRTLSYGELDRQANRLAHRLIAEGVGPETPVALLQERSFDAVVAILGVLKAGGMYVPLDPCHPVSRLRMILEQSGAAHAVVDGTARDRARLFPEGMTVLTADEGAEEGVDASDGPDHDPGLAVPPGQLAYAMFTSGSTGVPKGVAATHGGVAALAADPVFAGGAHRRVLLHSPLAFDASTYELWVPLLSGGEVVLAPPGELDVPALRGLLAGAGLTAAFFTTALFNLLAEEDGDPLAALREVWTGGEAGSPAALRRVAERCPGTTVIHVYGPTETTTFATCHPVRTPYDYPGVPPIGGPMANTTAYVLDERLSPVPVGVAGELYVAGAGLARGYLRRPGLTAGRFVADPFGPAGTRMYRTGDVVRWNRSGALEFVGRADDQVKVRGFRIELGEVEAVLASGPGVRQVAVVVREDRPGDRRVVAYVVGDADVAALRARAAERLPEYMVPSAFVVLEGLPLTPNGKLDHKALPAPAWESAGRAPRTPQEEILCGLFAEVLGVAEVGADQSFFELGGHSLLATRLISRIRSAFGAEVALRTLFENPTVETLVGRLADAAPARPKLRPRKRTEETS</sequence>
<dbReference type="InterPro" id="IPR001242">
    <property type="entry name" value="Condensation_dom"/>
</dbReference>
<dbReference type="NCBIfam" id="NF003417">
    <property type="entry name" value="PRK04813.1"/>
    <property type="match status" value="3"/>
</dbReference>
<evidence type="ECO:0000256" key="1">
    <source>
        <dbReference type="ARBA" id="ARBA00001957"/>
    </source>
</evidence>
<dbReference type="Gene3D" id="3.40.50.1820">
    <property type="entry name" value="alpha/beta hydrolase"/>
    <property type="match status" value="1"/>
</dbReference>
<dbReference type="InterPro" id="IPR023213">
    <property type="entry name" value="CAT-like_dom_sf"/>
</dbReference>
<dbReference type="Gene3D" id="3.30.559.10">
    <property type="entry name" value="Chloramphenicol acetyltransferase-like domain"/>
    <property type="match status" value="2"/>
</dbReference>
<dbReference type="Pfam" id="PF00668">
    <property type="entry name" value="Condensation"/>
    <property type="match status" value="3"/>
</dbReference>
<feature type="region of interest" description="Disordered" evidence="4">
    <location>
        <begin position="832"/>
        <end position="859"/>
    </location>
</feature>
<keyword evidence="2" id="KW-0596">Phosphopantetheine</keyword>
<dbReference type="Pfam" id="PF13193">
    <property type="entry name" value="AMP-binding_C"/>
    <property type="match status" value="3"/>
</dbReference>
<dbReference type="InterPro" id="IPR045851">
    <property type="entry name" value="AMP-bd_C_sf"/>
</dbReference>